<dbReference type="Proteomes" id="UP001302321">
    <property type="component" value="Unassembled WGS sequence"/>
</dbReference>
<gene>
    <name evidence="2" type="ORF">QBC36DRAFT_372484</name>
</gene>
<reference evidence="2" key="2">
    <citation type="submission" date="2023-05" db="EMBL/GenBank/DDBJ databases">
        <authorList>
            <consortium name="Lawrence Berkeley National Laboratory"/>
            <person name="Steindorff A."/>
            <person name="Hensen N."/>
            <person name="Bonometti L."/>
            <person name="Westerberg I."/>
            <person name="Brannstrom I.O."/>
            <person name="Guillou S."/>
            <person name="Cros-Aarteil S."/>
            <person name="Calhoun S."/>
            <person name="Haridas S."/>
            <person name="Kuo A."/>
            <person name="Mondo S."/>
            <person name="Pangilinan J."/>
            <person name="Riley R."/>
            <person name="Labutti K."/>
            <person name="Andreopoulos B."/>
            <person name="Lipzen A."/>
            <person name="Chen C."/>
            <person name="Yanf M."/>
            <person name="Daum C."/>
            <person name="Ng V."/>
            <person name="Clum A."/>
            <person name="Ohm R."/>
            <person name="Martin F."/>
            <person name="Silar P."/>
            <person name="Natvig D."/>
            <person name="Lalanne C."/>
            <person name="Gautier V."/>
            <person name="Ament-Velasquez S.L."/>
            <person name="Kruys A."/>
            <person name="Hutchinson M.I."/>
            <person name="Powell A.J."/>
            <person name="Barry K."/>
            <person name="Miller A.N."/>
            <person name="Grigoriev I.V."/>
            <person name="Debuchy R."/>
            <person name="Gladieux P."/>
            <person name="Thoren M.H."/>
            <person name="Johannesson H."/>
        </authorList>
    </citation>
    <scope>NUCLEOTIDE SEQUENCE</scope>
    <source>
        <strain evidence="2">CBS 892.96</strain>
    </source>
</reference>
<evidence type="ECO:0000313" key="2">
    <source>
        <dbReference type="EMBL" id="KAK4177080.1"/>
    </source>
</evidence>
<dbReference type="PANTHER" id="PTHR33840">
    <property type="match status" value="1"/>
</dbReference>
<evidence type="ECO:0000259" key="1">
    <source>
        <dbReference type="Pfam" id="PF09994"/>
    </source>
</evidence>
<organism evidence="2 3">
    <name type="scientific">Triangularia setosa</name>
    <dbReference type="NCBI Taxonomy" id="2587417"/>
    <lineage>
        <taxon>Eukaryota</taxon>
        <taxon>Fungi</taxon>
        <taxon>Dikarya</taxon>
        <taxon>Ascomycota</taxon>
        <taxon>Pezizomycotina</taxon>
        <taxon>Sordariomycetes</taxon>
        <taxon>Sordariomycetidae</taxon>
        <taxon>Sordariales</taxon>
        <taxon>Podosporaceae</taxon>
        <taxon>Triangularia</taxon>
    </lineage>
</organism>
<keyword evidence="3" id="KW-1185">Reference proteome</keyword>
<protein>
    <recommendedName>
        <fullName evidence="1">T6SS Phospholipase effector Tle1-like catalytic domain-containing protein</fullName>
    </recommendedName>
</protein>
<comment type="caution">
    <text evidence="2">The sequence shown here is derived from an EMBL/GenBank/DDBJ whole genome shotgun (WGS) entry which is preliminary data.</text>
</comment>
<dbReference type="Pfam" id="PF09994">
    <property type="entry name" value="T6SS_Tle1-like_cat"/>
    <property type="match status" value="1"/>
</dbReference>
<evidence type="ECO:0000313" key="3">
    <source>
        <dbReference type="Proteomes" id="UP001302321"/>
    </source>
</evidence>
<dbReference type="PANTHER" id="PTHR33840:SF1">
    <property type="entry name" value="TLE1 PHOSPHOLIPASE DOMAIN-CONTAINING PROTEIN"/>
    <property type="match status" value="1"/>
</dbReference>
<reference evidence="2" key="1">
    <citation type="journal article" date="2023" name="Mol. Phylogenet. Evol.">
        <title>Genome-scale phylogeny and comparative genomics of the fungal order Sordariales.</title>
        <authorList>
            <person name="Hensen N."/>
            <person name="Bonometti L."/>
            <person name="Westerberg I."/>
            <person name="Brannstrom I.O."/>
            <person name="Guillou S."/>
            <person name="Cros-Aarteil S."/>
            <person name="Calhoun S."/>
            <person name="Haridas S."/>
            <person name="Kuo A."/>
            <person name="Mondo S."/>
            <person name="Pangilinan J."/>
            <person name="Riley R."/>
            <person name="LaButti K."/>
            <person name="Andreopoulos B."/>
            <person name="Lipzen A."/>
            <person name="Chen C."/>
            <person name="Yan M."/>
            <person name="Daum C."/>
            <person name="Ng V."/>
            <person name="Clum A."/>
            <person name="Steindorff A."/>
            <person name="Ohm R.A."/>
            <person name="Martin F."/>
            <person name="Silar P."/>
            <person name="Natvig D.O."/>
            <person name="Lalanne C."/>
            <person name="Gautier V."/>
            <person name="Ament-Velasquez S.L."/>
            <person name="Kruys A."/>
            <person name="Hutchinson M.I."/>
            <person name="Powell A.J."/>
            <person name="Barry K."/>
            <person name="Miller A.N."/>
            <person name="Grigoriev I.V."/>
            <person name="Debuchy R."/>
            <person name="Gladieux P."/>
            <person name="Hiltunen Thoren M."/>
            <person name="Johannesson H."/>
        </authorList>
    </citation>
    <scope>NUCLEOTIDE SEQUENCE</scope>
    <source>
        <strain evidence="2">CBS 892.96</strain>
    </source>
</reference>
<dbReference type="AlphaFoldDB" id="A0AAN6W8R4"/>
<name>A0AAN6W8R4_9PEZI</name>
<feature type="domain" description="T6SS Phospholipase effector Tle1-like catalytic" evidence="1">
    <location>
        <begin position="10"/>
        <end position="248"/>
    </location>
</feature>
<dbReference type="EMBL" id="MU866175">
    <property type="protein sequence ID" value="KAK4177080.1"/>
    <property type="molecule type" value="Genomic_DNA"/>
</dbReference>
<accession>A0AAN6W8R4</accession>
<dbReference type="InterPro" id="IPR018712">
    <property type="entry name" value="Tle1-like_cat"/>
</dbReference>
<sequence length="401" mass="44850">MRASGLPSRGTWAGSVRSSRKTVVSELGGLISADENICEVLVNGVGSDGDMVDKIKGGISGYGTLKNVLYAYSYKNGDRIILVGYSRGAWAARYLAKLIHLVGLPVKPDGRFYKKVYKACKHDRVCDLEYVRKLRERYGCQNVNINAICCFDTVGSLGWPVTWLAKPFAIFRMFRNQQRAVDLVSDVVPNVDFSFHAVSLHETRGPYTPTLMRGTGVHQVYFPGNHSNLGWIDEAEELVLAPFAWMIGQLSTHLHIRFDENELIKRFPNYNQPRQASPKWARASVQPPRRLLSAILGKVCRNPGSQQINCPGAATDIRIHIGARLRNDMDEKPVPGYVLMAPPGQRPYWTRRKLSTDTNNFDREEAMAMRIEEAELGELEARLLGLPDEAVSCINAASTFH</sequence>
<proteinExistence type="predicted"/>